<sequence>MNDPRYAYPYPAQGYYQGPPVMAPPQYAAPPPRREPGFLEGCLAALCCCCLIDECCCDPSVICESHPLLGNRPCSGPHELEAQKLSFLAASEERRLESGRGSPALRRVCTGRRQDRIGFGSDTDRALAAGNHQQRLGCQEIYKTRLRPRKTNLTSLSSALQKQDPRFDFCKSDFGTIMRPV</sequence>
<dbReference type="EMBL" id="JAQQAF010000007">
    <property type="protein sequence ID" value="KAJ8471271.1"/>
    <property type="molecule type" value="Genomic_DNA"/>
</dbReference>
<organism evidence="7 8">
    <name type="scientific">Ensete ventricosum</name>
    <name type="common">Abyssinian banana</name>
    <name type="synonym">Musa ensete</name>
    <dbReference type="NCBI Taxonomy" id="4639"/>
    <lineage>
        <taxon>Eukaryota</taxon>
        <taxon>Viridiplantae</taxon>
        <taxon>Streptophyta</taxon>
        <taxon>Embryophyta</taxon>
        <taxon>Tracheophyta</taxon>
        <taxon>Spermatophyta</taxon>
        <taxon>Magnoliopsida</taxon>
        <taxon>Liliopsida</taxon>
        <taxon>Zingiberales</taxon>
        <taxon>Musaceae</taxon>
        <taxon>Ensete</taxon>
    </lineage>
</organism>
<feature type="domain" description="Cysteine-rich transmembrane" evidence="6">
    <location>
        <begin position="13"/>
        <end position="56"/>
    </location>
</feature>
<dbReference type="Proteomes" id="UP001222027">
    <property type="component" value="Unassembled WGS sequence"/>
</dbReference>
<reference evidence="7 8" key="1">
    <citation type="submission" date="2022-12" db="EMBL/GenBank/DDBJ databases">
        <title>Chromosome-scale assembly of the Ensete ventricosum genome.</title>
        <authorList>
            <person name="Dussert Y."/>
            <person name="Stocks J."/>
            <person name="Wendawek A."/>
            <person name="Woldeyes F."/>
            <person name="Nichols R.A."/>
            <person name="Borrell J.S."/>
        </authorList>
    </citation>
    <scope>NUCLEOTIDE SEQUENCE [LARGE SCALE GENOMIC DNA]</scope>
    <source>
        <strain evidence="8">cv. Maze</strain>
        <tissue evidence="7">Seeds</tissue>
    </source>
</reference>
<dbReference type="AlphaFoldDB" id="A0AAV8P7Q0"/>
<evidence type="ECO:0000313" key="7">
    <source>
        <dbReference type="EMBL" id="KAJ8471271.1"/>
    </source>
</evidence>
<evidence type="ECO:0000259" key="6">
    <source>
        <dbReference type="Pfam" id="PF12734"/>
    </source>
</evidence>
<dbReference type="PANTHER" id="PTHR31568:SF21">
    <property type="entry name" value="CYSTM DOMAIN-CONTAINING PROTEIN"/>
    <property type="match status" value="1"/>
</dbReference>
<comment type="caution">
    <text evidence="7">The sequence shown here is derived from an EMBL/GenBank/DDBJ whole genome shotgun (WGS) entry which is preliminary data.</text>
</comment>
<comment type="similarity">
    <text evidence="2">Belongs to the CYSTM1 family.</text>
</comment>
<evidence type="ECO:0000256" key="5">
    <source>
        <dbReference type="ARBA" id="ARBA00023136"/>
    </source>
</evidence>
<proteinExistence type="inferred from homology"/>
<name>A0AAV8P7Q0_ENSVE</name>
<evidence type="ECO:0000256" key="2">
    <source>
        <dbReference type="ARBA" id="ARBA00009444"/>
    </source>
</evidence>
<keyword evidence="4" id="KW-1133">Transmembrane helix</keyword>
<evidence type="ECO:0000256" key="1">
    <source>
        <dbReference type="ARBA" id="ARBA00004167"/>
    </source>
</evidence>
<keyword evidence="8" id="KW-1185">Reference proteome</keyword>
<evidence type="ECO:0000256" key="3">
    <source>
        <dbReference type="ARBA" id="ARBA00022692"/>
    </source>
</evidence>
<evidence type="ECO:0000313" key="8">
    <source>
        <dbReference type="Proteomes" id="UP001222027"/>
    </source>
</evidence>
<keyword evidence="5" id="KW-0472">Membrane</keyword>
<dbReference type="Pfam" id="PF12734">
    <property type="entry name" value="CYSTM"/>
    <property type="match status" value="1"/>
</dbReference>
<dbReference type="InterPro" id="IPR028144">
    <property type="entry name" value="CYSTM_dom"/>
</dbReference>
<dbReference type="InterPro" id="IPR044850">
    <property type="entry name" value="WIH1-like"/>
</dbReference>
<dbReference type="GO" id="GO:0005886">
    <property type="term" value="C:plasma membrane"/>
    <property type="evidence" value="ECO:0007669"/>
    <property type="project" value="InterPro"/>
</dbReference>
<evidence type="ECO:0000256" key="4">
    <source>
        <dbReference type="ARBA" id="ARBA00022989"/>
    </source>
</evidence>
<dbReference type="PANTHER" id="PTHR31568">
    <property type="entry name" value="RCG49325, ISOFORM CRA_A"/>
    <property type="match status" value="1"/>
</dbReference>
<protein>
    <recommendedName>
        <fullName evidence="6">Cysteine-rich transmembrane domain-containing protein</fullName>
    </recommendedName>
</protein>
<accession>A0AAV8P7Q0</accession>
<comment type="subcellular location">
    <subcellularLocation>
        <location evidence="1">Membrane</location>
        <topology evidence="1">Single-pass membrane protein</topology>
    </subcellularLocation>
</comment>
<gene>
    <name evidence="7" type="ORF">OPV22_025614</name>
</gene>
<keyword evidence="3" id="KW-0812">Transmembrane</keyword>